<accession>A0AA39R2U1</accession>
<dbReference type="PANTHER" id="PTHR32226">
    <property type="entry name" value="TELO2-INTERACTING PROTEIN 2"/>
    <property type="match status" value="1"/>
</dbReference>
<reference evidence="2" key="1">
    <citation type="submission" date="2023-03" db="EMBL/GenBank/DDBJ databases">
        <title>Complete genome of Cladonia borealis.</title>
        <authorList>
            <person name="Park H."/>
        </authorList>
    </citation>
    <scope>NUCLEOTIDE SEQUENCE</scope>
    <source>
        <strain evidence="2">ANT050790</strain>
    </source>
</reference>
<dbReference type="GO" id="GO:0110078">
    <property type="term" value="C:TTT Hsp90 cochaperone complex"/>
    <property type="evidence" value="ECO:0007669"/>
    <property type="project" value="InterPro"/>
</dbReference>
<gene>
    <name evidence="2" type="ORF">JMJ35_005534</name>
</gene>
<evidence type="ECO:0000313" key="3">
    <source>
        <dbReference type="Proteomes" id="UP001166286"/>
    </source>
</evidence>
<dbReference type="PANTHER" id="PTHR32226:SF2">
    <property type="entry name" value="TELO2-INTERACTING PROTEIN 2"/>
    <property type="match status" value="1"/>
</dbReference>
<dbReference type="GO" id="GO:0005634">
    <property type="term" value="C:nucleus"/>
    <property type="evidence" value="ECO:0007669"/>
    <property type="project" value="TreeGrafter"/>
</dbReference>
<dbReference type="InterPro" id="IPR018870">
    <property type="entry name" value="Tti2"/>
</dbReference>
<proteinExistence type="inferred from homology"/>
<comment type="similarity">
    <text evidence="1">Belongs to the TTI2 family.</text>
</comment>
<name>A0AA39R2U1_9LECA</name>
<organism evidence="2 3">
    <name type="scientific">Cladonia borealis</name>
    <dbReference type="NCBI Taxonomy" id="184061"/>
    <lineage>
        <taxon>Eukaryota</taxon>
        <taxon>Fungi</taxon>
        <taxon>Dikarya</taxon>
        <taxon>Ascomycota</taxon>
        <taxon>Pezizomycotina</taxon>
        <taxon>Lecanoromycetes</taxon>
        <taxon>OSLEUM clade</taxon>
        <taxon>Lecanoromycetidae</taxon>
        <taxon>Lecanorales</taxon>
        <taxon>Lecanorineae</taxon>
        <taxon>Cladoniaceae</taxon>
        <taxon>Cladonia</taxon>
    </lineage>
</organism>
<keyword evidence="3" id="KW-1185">Reference proteome</keyword>
<dbReference type="GO" id="GO:0005829">
    <property type="term" value="C:cytosol"/>
    <property type="evidence" value="ECO:0007669"/>
    <property type="project" value="TreeGrafter"/>
</dbReference>
<dbReference type="EMBL" id="JAFEKC020000011">
    <property type="protein sequence ID" value="KAK0512406.1"/>
    <property type="molecule type" value="Genomic_DNA"/>
</dbReference>
<evidence type="ECO:0000256" key="1">
    <source>
        <dbReference type="ARBA" id="ARBA00034736"/>
    </source>
</evidence>
<dbReference type="Pfam" id="PF10521">
    <property type="entry name" value="Tti2"/>
    <property type="match status" value="1"/>
</dbReference>
<protein>
    <submittedName>
        <fullName evidence="2">Uncharacterized protein</fullName>
    </submittedName>
</protein>
<dbReference type="InterPro" id="IPR016024">
    <property type="entry name" value="ARM-type_fold"/>
</dbReference>
<dbReference type="Proteomes" id="UP001166286">
    <property type="component" value="Unassembled WGS sequence"/>
</dbReference>
<dbReference type="SUPFAM" id="SSF48371">
    <property type="entry name" value="ARM repeat"/>
    <property type="match status" value="1"/>
</dbReference>
<evidence type="ECO:0000313" key="2">
    <source>
        <dbReference type="EMBL" id="KAK0512406.1"/>
    </source>
</evidence>
<dbReference type="AlphaFoldDB" id="A0AA39R2U1"/>
<sequence length="528" mass="58862">MDLKESRRLARRYIETITASNPNPTGPQILHPPDGQTPSTAALVEHLGLPHLEGDKLQIYESLVTLETYLAQIPSLGPDPREQSAATFLREWVANAILPSEAFAERPLYSAAARSELSPDDVAKARAMGVKGLLLLSHLRRLDPPPQDGPDGPDTAVLTCLAAFSDKNDPWNSSNAQEQASNLIKDYTRSSHLPSMLTSILQKRIKALFSRTVNPAITPQGRKAINPRPSNITMHSDLDAEMKPWKFRDVYIITVFRWVLQCLDKSSVQANWPLITPPLLALIDDSSLEYKITGCNSLFNLLEKCPSALLERTGLGEVFEDAVMPCLSYLPSLTEEPDSLRILGAAYPVLIQLALARFPDERKYAARIKALDRVLRNGIVKGYAHAGDHVKIAELLVHQTTRLVNEMGTEFVRHLKYILPLLSANLASPFATVYPPLLQASVISIQAIIVNHWPRMSYHRGEIMRGLSTCWCRIKDCEVESKEHLQIQQGMENAMRLLQAVLQSDVDVAEDYQILVDSDPRLRDLLVA</sequence>
<comment type="caution">
    <text evidence="2">The sequence shown here is derived from an EMBL/GenBank/DDBJ whole genome shotgun (WGS) entry which is preliminary data.</text>
</comment>